<feature type="region of interest" description="Disordered" evidence="3">
    <location>
        <begin position="498"/>
        <end position="531"/>
    </location>
</feature>
<dbReference type="OrthoDB" id="5273213at2759"/>
<dbReference type="Pfam" id="PF13516">
    <property type="entry name" value="LRR_6"/>
    <property type="match status" value="1"/>
</dbReference>
<gene>
    <name evidence="5" type="ORF">CERZMDRAFT_37071</name>
</gene>
<dbReference type="InterPro" id="IPR000938">
    <property type="entry name" value="CAP-Gly_domain"/>
</dbReference>
<dbReference type="InterPro" id="IPR032675">
    <property type="entry name" value="LRR_dom_sf"/>
</dbReference>
<organism evidence="5 6">
    <name type="scientific">Cercospora zeae-maydis SCOH1-5</name>
    <dbReference type="NCBI Taxonomy" id="717836"/>
    <lineage>
        <taxon>Eukaryota</taxon>
        <taxon>Fungi</taxon>
        <taxon>Dikarya</taxon>
        <taxon>Ascomycota</taxon>
        <taxon>Pezizomycotina</taxon>
        <taxon>Dothideomycetes</taxon>
        <taxon>Dothideomycetidae</taxon>
        <taxon>Mycosphaerellales</taxon>
        <taxon>Mycosphaerellaceae</taxon>
        <taxon>Cercospora</taxon>
    </lineage>
</organism>
<keyword evidence="1" id="KW-0433">Leucine-rich repeat</keyword>
<dbReference type="Pfam" id="PF01302">
    <property type="entry name" value="CAP_GLY"/>
    <property type="match status" value="1"/>
</dbReference>
<name>A0A6A6FN92_9PEZI</name>
<dbReference type="PROSITE" id="PS00845">
    <property type="entry name" value="CAP_GLY_1"/>
    <property type="match status" value="1"/>
</dbReference>
<feature type="compositionally biased region" description="Acidic residues" evidence="3">
    <location>
        <begin position="505"/>
        <end position="519"/>
    </location>
</feature>
<dbReference type="SMART" id="SM01052">
    <property type="entry name" value="CAP_GLY"/>
    <property type="match status" value="1"/>
</dbReference>
<dbReference type="Gene3D" id="2.30.30.190">
    <property type="entry name" value="CAP Gly-rich-like domain"/>
    <property type="match status" value="1"/>
</dbReference>
<dbReference type="PANTHER" id="PTHR18849">
    <property type="entry name" value="LEUCINE RICH REPEAT PROTEIN"/>
    <property type="match status" value="1"/>
</dbReference>
<dbReference type="InterPro" id="IPR001611">
    <property type="entry name" value="Leu-rich_rpt"/>
</dbReference>
<dbReference type="Proteomes" id="UP000799539">
    <property type="component" value="Unassembled WGS sequence"/>
</dbReference>
<dbReference type="PANTHER" id="PTHR18849:SF0">
    <property type="entry name" value="CILIA- AND FLAGELLA-ASSOCIATED PROTEIN 410-RELATED"/>
    <property type="match status" value="1"/>
</dbReference>
<reference evidence="5" key="1">
    <citation type="journal article" date="2020" name="Stud. Mycol.">
        <title>101 Dothideomycetes genomes: a test case for predicting lifestyles and emergence of pathogens.</title>
        <authorList>
            <person name="Haridas S."/>
            <person name="Albert R."/>
            <person name="Binder M."/>
            <person name="Bloem J."/>
            <person name="Labutti K."/>
            <person name="Salamov A."/>
            <person name="Andreopoulos B."/>
            <person name="Baker S."/>
            <person name="Barry K."/>
            <person name="Bills G."/>
            <person name="Bluhm B."/>
            <person name="Cannon C."/>
            <person name="Castanera R."/>
            <person name="Culley D."/>
            <person name="Daum C."/>
            <person name="Ezra D."/>
            <person name="Gonzalez J."/>
            <person name="Henrissat B."/>
            <person name="Kuo A."/>
            <person name="Liang C."/>
            <person name="Lipzen A."/>
            <person name="Lutzoni F."/>
            <person name="Magnuson J."/>
            <person name="Mondo S."/>
            <person name="Nolan M."/>
            <person name="Ohm R."/>
            <person name="Pangilinan J."/>
            <person name="Park H.-J."/>
            <person name="Ramirez L."/>
            <person name="Alfaro M."/>
            <person name="Sun H."/>
            <person name="Tritt A."/>
            <person name="Yoshinaga Y."/>
            <person name="Zwiers L.-H."/>
            <person name="Turgeon B."/>
            <person name="Goodwin S."/>
            <person name="Spatafora J."/>
            <person name="Crous P."/>
            <person name="Grigoriev I."/>
        </authorList>
    </citation>
    <scope>NUCLEOTIDE SEQUENCE</scope>
    <source>
        <strain evidence="5">SCOH1-5</strain>
    </source>
</reference>
<evidence type="ECO:0000256" key="2">
    <source>
        <dbReference type="ARBA" id="ARBA00022737"/>
    </source>
</evidence>
<evidence type="ECO:0000313" key="6">
    <source>
        <dbReference type="Proteomes" id="UP000799539"/>
    </source>
</evidence>
<feature type="domain" description="CAP-Gly" evidence="4">
    <location>
        <begin position="23"/>
        <end position="69"/>
    </location>
</feature>
<dbReference type="SUPFAM" id="SSF74924">
    <property type="entry name" value="Cap-Gly domain"/>
    <property type="match status" value="1"/>
</dbReference>
<evidence type="ECO:0000256" key="1">
    <source>
        <dbReference type="ARBA" id="ARBA00022614"/>
    </source>
</evidence>
<evidence type="ECO:0000259" key="4">
    <source>
        <dbReference type="PROSITE" id="PS50245"/>
    </source>
</evidence>
<sequence>MSAHYIGQRLSLKDQVCTVQYIGAVQNKSGEWLGVEWDDPARGKHNGTHEGVKYFECKSKSPTVASFLRPNQPWDTPRTFYQALHEKYMSDDASNLGATVYFSTKQAEEVGFQKFAKRQAALQGIHVLILDRMRIRHIAKEEDDAIRETCKDITELDLSSNLFESLDEILTLIALLPKLAHLVLDGNRWGINAARSAAEFPRISSLSLSNTLSRRNGEPISPIVARHFSRVKTLTIANDELQDTQVLSPADLPETLTSLDLANNDFTTLADLRHLDSCPHLSRLSLEKGQISSTGQIDSRISGSIVELDLAHNAVNSWDVIDALPGAFPAMKQLRMTGNPIFKDMKSATGRPLMAEDGYMLTIARLPQLEMLNYSKITEKERLNAEKYYLNEITAELAGIAPDKRPEMLKRHPRWNALCEEYGEPSILDQPTADSIDPRSLAARLVTVNFVFADNSTWSVKIPKAFNIYSVLGMVGKRLNVMPLELRLIWETGERDPVALSEGQEGIEEWDSDEEEETDESKNEANSVAREVELAAGTRTLGTYIEGREARVRVERQPATS</sequence>
<dbReference type="PROSITE" id="PS50245">
    <property type="entry name" value="CAP_GLY_2"/>
    <property type="match status" value="1"/>
</dbReference>
<dbReference type="Gene3D" id="3.80.10.10">
    <property type="entry name" value="Ribonuclease Inhibitor"/>
    <property type="match status" value="2"/>
</dbReference>
<accession>A0A6A6FN92</accession>
<dbReference type="SUPFAM" id="SSF52047">
    <property type="entry name" value="RNI-like"/>
    <property type="match status" value="1"/>
</dbReference>
<keyword evidence="2" id="KW-0677">Repeat</keyword>
<keyword evidence="6" id="KW-1185">Reference proteome</keyword>
<dbReference type="InterPro" id="IPR036859">
    <property type="entry name" value="CAP-Gly_dom_sf"/>
</dbReference>
<dbReference type="EMBL" id="ML992667">
    <property type="protein sequence ID" value="KAF2214935.1"/>
    <property type="molecule type" value="Genomic_DNA"/>
</dbReference>
<protein>
    <recommendedName>
        <fullName evidence="4">CAP-Gly domain-containing protein</fullName>
    </recommendedName>
</protein>
<proteinExistence type="predicted"/>
<dbReference type="AlphaFoldDB" id="A0A6A6FN92"/>
<evidence type="ECO:0000313" key="5">
    <source>
        <dbReference type="EMBL" id="KAF2214935.1"/>
    </source>
</evidence>
<evidence type="ECO:0000256" key="3">
    <source>
        <dbReference type="SAM" id="MobiDB-lite"/>
    </source>
</evidence>
<dbReference type="PROSITE" id="PS51450">
    <property type="entry name" value="LRR"/>
    <property type="match status" value="1"/>
</dbReference>